<accession>A0A137NPF5</accession>
<dbReference type="AlphaFoldDB" id="A0A137NPF5"/>
<dbReference type="GO" id="GO:0003677">
    <property type="term" value="F:DNA binding"/>
    <property type="evidence" value="ECO:0007669"/>
    <property type="project" value="TreeGrafter"/>
</dbReference>
<dbReference type="Pfam" id="PF09729">
    <property type="entry name" value="Gti1_Pac2"/>
    <property type="match status" value="1"/>
</dbReference>
<protein>
    <recommendedName>
        <fullName evidence="3">Gti1/Pac2 family-domain-containing protein</fullName>
    </recommendedName>
</protein>
<organism evidence="1 2">
    <name type="scientific">Conidiobolus coronatus (strain ATCC 28846 / CBS 209.66 / NRRL 28638)</name>
    <name type="common">Delacroixia coronata</name>
    <dbReference type="NCBI Taxonomy" id="796925"/>
    <lineage>
        <taxon>Eukaryota</taxon>
        <taxon>Fungi</taxon>
        <taxon>Fungi incertae sedis</taxon>
        <taxon>Zoopagomycota</taxon>
        <taxon>Entomophthoromycotina</taxon>
        <taxon>Entomophthoromycetes</taxon>
        <taxon>Entomophthorales</taxon>
        <taxon>Ancylistaceae</taxon>
        <taxon>Conidiobolus</taxon>
    </lineage>
</organism>
<proteinExistence type="predicted"/>
<feature type="non-terminal residue" evidence="1">
    <location>
        <position position="150"/>
    </location>
</feature>
<reference evidence="1 2" key="1">
    <citation type="journal article" date="2015" name="Genome Biol. Evol.">
        <title>Phylogenomic analyses indicate that early fungi evolved digesting cell walls of algal ancestors of land plants.</title>
        <authorList>
            <person name="Chang Y."/>
            <person name="Wang S."/>
            <person name="Sekimoto S."/>
            <person name="Aerts A.L."/>
            <person name="Choi C."/>
            <person name="Clum A."/>
            <person name="LaButti K.M."/>
            <person name="Lindquist E.A."/>
            <person name="Yee Ngan C."/>
            <person name="Ohm R.A."/>
            <person name="Salamov A.A."/>
            <person name="Grigoriev I.V."/>
            <person name="Spatafora J.W."/>
            <person name="Berbee M.L."/>
        </authorList>
    </citation>
    <scope>NUCLEOTIDE SEQUENCE [LARGE SCALE GENOMIC DNA]</scope>
    <source>
        <strain evidence="1 2">NRRL 28638</strain>
    </source>
</reference>
<dbReference type="OrthoDB" id="5572844at2759"/>
<evidence type="ECO:0000313" key="2">
    <source>
        <dbReference type="Proteomes" id="UP000070444"/>
    </source>
</evidence>
<dbReference type="PANTHER" id="PTHR28027">
    <property type="entry name" value="TRANSCRIPTIONAL REGULATOR MIT1"/>
    <property type="match status" value="1"/>
</dbReference>
<gene>
    <name evidence="1" type="ORF">CONCODRAFT_28066</name>
</gene>
<dbReference type="Proteomes" id="UP000070444">
    <property type="component" value="Unassembled WGS sequence"/>
</dbReference>
<dbReference type="PANTHER" id="PTHR28027:SF1">
    <property type="entry name" value="CAMP INDEPENDENT REGULATORY PROTEIN (AFU_ORTHOLOGUE AFUA_3G09640)"/>
    <property type="match status" value="1"/>
</dbReference>
<evidence type="ECO:0008006" key="3">
    <source>
        <dbReference type="Google" id="ProtNLM"/>
    </source>
</evidence>
<dbReference type="OMA" id="RNHANRP"/>
<sequence length="150" mass="17666">MESYFGIIKTPQDAFLIFEAARLGLIKRRLERLSQRERNNIRSGSVFVWDEKEATIQRWTDGISWSASRSEGSFLIYHEIQPRRRNHANRPNFDTKRNQLLKRGVSVMTQDGRRMHLVSYVRSYDLAYSTLNQPSADSNLNHLKIPTNYY</sequence>
<keyword evidence="2" id="KW-1185">Reference proteome</keyword>
<evidence type="ECO:0000313" key="1">
    <source>
        <dbReference type="EMBL" id="KXN64614.1"/>
    </source>
</evidence>
<dbReference type="EMBL" id="KQ965359">
    <property type="protein sequence ID" value="KXN64614.1"/>
    <property type="molecule type" value="Genomic_DNA"/>
</dbReference>
<dbReference type="InterPro" id="IPR018608">
    <property type="entry name" value="Gti1/Pac2"/>
</dbReference>
<name>A0A137NPF5_CONC2</name>